<dbReference type="EMBL" id="JABZQQ010000001">
    <property type="protein sequence ID" value="MBF1264143.1"/>
    <property type="molecule type" value="Genomic_DNA"/>
</dbReference>
<sequence length="153" mass="17078">MMGKGMKILIGVVAILITAAVGQAYLNNQKKEEIKKAYEAKIAAENEAKRQAEMKKEQLRLKSEKEEAELLERAKEAVKNILKDPDSAKFKDLIAGQVSKDKKKHVCGMVNSKNSMGGYVGYKGFVYFDGETYAFLEDDSMGKEVFDLACNKK</sequence>
<evidence type="ECO:0000256" key="1">
    <source>
        <dbReference type="SAM" id="Coils"/>
    </source>
</evidence>
<dbReference type="Proteomes" id="UP000780345">
    <property type="component" value="Unassembled WGS sequence"/>
</dbReference>
<dbReference type="AlphaFoldDB" id="A0A930DH57"/>
<comment type="caution">
    <text evidence="2">The sequence shown here is derived from an EMBL/GenBank/DDBJ whole genome shotgun (WGS) entry which is preliminary data.</text>
</comment>
<feature type="coiled-coil region" evidence="1">
    <location>
        <begin position="27"/>
        <end position="81"/>
    </location>
</feature>
<reference evidence="2" key="1">
    <citation type="submission" date="2020-04" db="EMBL/GenBank/DDBJ databases">
        <title>Deep metagenomics examines the oral microbiome during advanced dental caries in children, revealing novel taxa and co-occurrences with host molecules.</title>
        <authorList>
            <person name="Baker J.L."/>
            <person name="Morton J.T."/>
            <person name="Dinis M."/>
            <person name="Alvarez R."/>
            <person name="Tran N.C."/>
            <person name="Knight R."/>
            <person name="Edlund A."/>
        </authorList>
    </citation>
    <scope>NUCLEOTIDE SEQUENCE</scope>
    <source>
        <strain evidence="2">JCVI_32_bin.62</strain>
    </source>
</reference>
<organism evidence="2 3">
    <name type="scientific">Neisseria sicca</name>
    <dbReference type="NCBI Taxonomy" id="490"/>
    <lineage>
        <taxon>Bacteria</taxon>
        <taxon>Pseudomonadati</taxon>
        <taxon>Pseudomonadota</taxon>
        <taxon>Betaproteobacteria</taxon>
        <taxon>Neisseriales</taxon>
        <taxon>Neisseriaceae</taxon>
        <taxon>Neisseria</taxon>
    </lineage>
</organism>
<keyword evidence="1" id="KW-0175">Coiled coil</keyword>
<evidence type="ECO:0000313" key="3">
    <source>
        <dbReference type="Proteomes" id="UP000780345"/>
    </source>
</evidence>
<proteinExistence type="predicted"/>
<gene>
    <name evidence="2" type="ORF">HXM80_00250</name>
</gene>
<name>A0A930DH57_NEISI</name>
<protein>
    <submittedName>
        <fullName evidence="2">Uncharacterized protein</fullName>
    </submittedName>
</protein>
<evidence type="ECO:0000313" key="2">
    <source>
        <dbReference type="EMBL" id="MBF1264143.1"/>
    </source>
</evidence>
<accession>A0A930DH57</accession>